<dbReference type="InterPro" id="IPR052170">
    <property type="entry name" value="M29_Exopeptidase"/>
</dbReference>
<gene>
    <name evidence="2" type="ORF">COT97_02450</name>
</gene>
<evidence type="ECO:0000313" key="2">
    <source>
        <dbReference type="EMBL" id="PIR94230.1"/>
    </source>
</evidence>
<dbReference type="AlphaFoldDB" id="A0A2H0V7A6"/>
<dbReference type="PANTHER" id="PTHR34448:SF1">
    <property type="entry name" value="BLL6088 PROTEIN"/>
    <property type="match status" value="1"/>
</dbReference>
<dbReference type="EMBL" id="PFAP01000012">
    <property type="protein sequence ID" value="PIR94230.1"/>
    <property type="molecule type" value="Genomic_DNA"/>
</dbReference>
<dbReference type="Proteomes" id="UP000229901">
    <property type="component" value="Unassembled WGS sequence"/>
</dbReference>
<evidence type="ECO:0000256" key="1">
    <source>
        <dbReference type="ARBA" id="ARBA00022723"/>
    </source>
</evidence>
<keyword evidence="1" id="KW-0479">Metal-binding</keyword>
<sequence length="414" mass="45697">MESALTKMLPHELIIPEITAPSEPIEYDLQIMAHTATTIVESLGIEPESVVLLYYQAQGEALTAEIRNKIIECGATFIDVPFSYAHVGDLIRSGKGRTQEHIDADMVKIKDGFTHAVNINANRNDDNGLKKPEELEALGEYIKARGPFFGAIMDSRWMKVDLPTPEEAATAGRAWDEYYTMVMRSFDRPWDQISEAQEILAQRLQQGSRLDVFVKSEDARFTTKLSMKIGGKSTANSTIESNFPGSEVFFGPERGTMNGTLGIDHPFILEGQVIPNLVLTIQDGAVTDYKVYDDDGNIDVGAQSRITKLFDLLRDDETGKIEIGEFGIGTNSELFGIIPNPQLSEKARGLHLGIGGFGNDFSDQDNGVRTPRGHIDFVRQNGGTHSTMTVDGKVIQANGYFVDPRLSILHTRQG</sequence>
<comment type="caution">
    <text evidence="2">The sequence shown here is derived from an EMBL/GenBank/DDBJ whole genome shotgun (WGS) entry which is preliminary data.</text>
</comment>
<dbReference type="GO" id="GO:0004177">
    <property type="term" value="F:aminopeptidase activity"/>
    <property type="evidence" value="ECO:0007669"/>
    <property type="project" value="InterPro"/>
</dbReference>
<protein>
    <recommendedName>
        <fullName evidence="4">Aminopeptidase</fullName>
    </recommendedName>
</protein>
<dbReference type="PANTHER" id="PTHR34448">
    <property type="entry name" value="AMINOPEPTIDASE"/>
    <property type="match status" value="1"/>
</dbReference>
<dbReference type="SUPFAM" id="SSF144052">
    <property type="entry name" value="Thermophilic metalloprotease-like"/>
    <property type="match status" value="1"/>
</dbReference>
<evidence type="ECO:0000313" key="3">
    <source>
        <dbReference type="Proteomes" id="UP000229901"/>
    </source>
</evidence>
<reference evidence="3" key="1">
    <citation type="submission" date="2017-09" db="EMBL/GenBank/DDBJ databases">
        <title>Depth-based differentiation of microbial function through sediment-hosted aquifers and enrichment of novel symbionts in the deep terrestrial subsurface.</title>
        <authorList>
            <person name="Probst A.J."/>
            <person name="Ladd B."/>
            <person name="Jarett J.K."/>
            <person name="Geller-Mcgrath D.E."/>
            <person name="Sieber C.M.K."/>
            <person name="Emerson J.B."/>
            <person name="Anantharaman K."/>
            <person name="Thomas B.C."/>
            <person name="Malmstrom R."/>
            <person name="Stieglmeier M."/>
            <person name="Klingl A."/>
            <person name="Woyke T."/>
            <person name="Ryan C.M."/>
            <person name="Banfield J.F."/>
        </authorList>
    </citation>
    <scope>NUCLEOTIDE SEQUENCE [LARGE SCALE GENOMIC DNA]</scope>
</reference>
<dbReference type="GO" id="GO:0046872">
    <property type="term" value="F:metal ion binding"/>
    <property type="evidence" value="ECO:0007669"/>
    <property type="project" value="UniProtKB-KW"/>
</dbReference>
<dbReference type="Pfam" id="PF02073">
    <property type="entry name" value="Peptidase_M29"/>
    <property type="match status" value="1"/>
</dbReference>
<proteinExistence type="predicted"/>
<name>A0A2H0V7A6_9BACT</name>
<evidence type="ECO:0008006" key="4">
    <source>
        <dbReference type="Google" id="ProtNLM"/>
    </source>
</evidence>
<dbReference type="GO" id="GO:0006508">
    <property type="term" value="P:proteolysis"/>
    <property type="evidence" value="ECO:0007669"/>
    <property type="project" value="InterPro"/>
</dbReference>
<accession>A0A2H0V7A6</accession>
<organism evidence="2 3">
    <name type="scientific">Candidatus Falkowbacteria bacterium CG10_big_fil_rev_8_21_14_0_10_39_11</name>
    <dbReference type="NCBI Taxonomy" id="1974565"/>
    <lineage>
        <taxon>Bacteria</taxon>
        <taxon>Candidatus Falkowiibacteriota</taxon>
    </lineage>
</organism>
<dbReference type="InterPro" id="IPR000787">
    <property type="entry name" value="Peptidase_M29"/>
</dbReference>